<dbReference type="RefSeq" id="WP_146395145.1">
    <property type="nucleotide sequence ID" value="NZ_SJPJ01000001.1"/>
</dbReference>
<keyword evidence="2" id="KW-1185">Reference proteome</keyword>
<evidence type="ECO:0000313" key="1">
    <source>
        <dbReference type="EMBL" id="TWT80044.1"/>
    </source>
</evidence>
<comment type="caution">
    <text evidence="1">The sequence shown here is derived from an EMBL/GenBank/DDBJ whole genome shotgun (WGS) entry which is preliminary data.</text>
</comment>
<dbReference type="AlphaFoldDB" id="A0A5C5YYB9"/>
<dbReference type="Gene3D" id="3.80.10.10">
    <property type="entry name" value="Ribonuclease Inhibitor"/>
    <property type="match status" value="1"/>
</dbReference>
<dbReference type="SUPFAM" id="SSF52047">
    <property type="entry name" value="RNI-like"/>
    <property type="match status" value="1"/>
</dbReference>
<accession>A0A5C5YYB9</accession>
<dbReference type="Proteomes" id="UP000315010">
    <property type="component" value="Unassembled WGS sequence"/>
</dbReference>
<proteinExistence type="predicted"/>
<name>A0A5C5YYB9_9BACT</name>
<sequence>MQGWSIKRIVLTVGCLVAVTAVVQVMAFLSSGRRRSVAASRLRASGIEIAFKNSDAGWFRDLVGDIIGDAYVHPTHEIRINETCGRFSSGIDWNSMCELSPIIKIEISDFQLSHELFSTISSLDIEQIWIRDCVVSDDARLSFPSTIQVLVVEDTKLGKHFEGALDNSILLEELWLDCAGIQAEQVVHLSLPTLKILSINGIEYIDPASLTHSFPSLQTLYVSRGDWSGENEKRFEEQCEVNVVISDE</sequence>
<gene>
    <name evidence="1" type="ORF">CA13_14570</name>
</gene>
<reference evidence="1 2" key="1">
    <citation type="submission" date="2019-02" db="EMBL/GenBank/DDBJ databases">
        <title>Deep-cultivation of Planctomycetes and their phenomic and genomic characterization uncovers novel biology.</title>
        <authorList>
            <person name="Wiegand S."/>
            <person name="Jogler M."/>
            <person name="Boedeker C."/>
            <person name="Pinto D."/>
            <person name="Vollmers J."/>
            <person name="Rivas-Marin E."/>
            <person name="Kohn T."/>
            <person name="Peeters S.H."/>
            <person name="Heuer A."/>
            <person name="Rast P."/>
            <person name="Oberbeckmann S."/>
            <person name="Bunk B."/>
            <person name="Jeske O."/>
            <person name="Meyerdierks A."/>
            <person name="Storesund J.E."/>
            <person name="Kallscheuer N."/>
            <person name="Luecker S."/>
            <person name="Lage O.M."/>
            <person name="Pohl T."/>
            <person name="Merkel B.J."/>
            <person name="Hornburger P."/>
            <person name="Mueller R.-W."/>
            <person name="Bruemmer F."/>
            <person name="Labrenz M."/>
            <person name="Spormann A.M."/>
            <person name="Op Den Camp H."/>
            <person name="Overmann J."/>
            <person name="Amann R."/>
            <person name="Jetten M.S.M."/>
            <person name="Mascher T."/>
            <person name="Medema M.H."/>
            <person name="Devos D.P."/>
            <person name="Kaster A.-K."/>
            <person name="Ovreas L."/>
            <person name="Rohde M."/>
            <person name="Galperin M.Y."/>
            <person name="Jogler C."/>
        </authorList>
    </citation>
    <scope>NUCLEOTIDE SEQUENCE [LARGE SCALE GENOMIC DNA]</scope>
    <source>
        <strain evidence="1 2">CA13</strain>
    </source>
</reference>
<protein>
    <recommendedName>
        <fullName evidence="3">Leucine Rich repeats (2 copies)</fullName>
    </recommendedName>
</protein>
<evidence type="ECO:0008006" key="3">
    <source>
        <dbReference type="Google" id="ProtNLM"/>
    </source>
</evidence>
<organism evidence="1 2">
    <name type="scientific">Novipirellula herctigrandis</name>
    <dbReference type="NCBI Taxonomy" id="2527986"/>
    <lineage>
        <taxon>Bacteria</taxon>
        <taxon>Pseudomonadati</taxon>
        <taxon>Planctomycetota</taxon>
        <taxon>Planctomycetia</taxon>
        <taxon>Pirellulales</taxon>
        <taxon>Pirellulaceae</taxon>
        <taxon>Novipirellula</taxon>
    </lineage>
</organism>
<dbReference type="EMBL" id="SJPJ01000001">
    <property type="protein sequence ID" value="TWT80044.1"/>
    <property type="molecule type" value="Genomic_DNA"/>
</dbReference>
<evidence type="ECO:0000313" key="2">
    <source>
        <dbReference type="Proteomes" id="UP000315010"/>
    </source>
</evidence>
<dbReference type="InterPro" id="IPR032675">
    <property type="entry name" value="LRR_dom_sf"/>
</dbReference>